<comment type="caution">
    <text evidence="1">The sequence shown here is derived from an EMBL/GenBank/DDBJ whole genome shotgun (WGS) entry which is preliminary data.</text>
</comment>
<evidence type="ECO:0000313" key="2">
    <source>
        <dbReference type="Proteomes" id="UP000553035"/>
    </source>
</evidence>
<evidence type="ECO:0000313" key="1">
    <source>
        <dbReference type="EMBL" id="NYH11499.1"/>
    </source>
</evidence>
<accession>A0A7Y9VZI7</accession>
<dbReference type="Proteomes" id="UP000553035">
    <property type="component" value="Unassembled WGS sequence"/>
</dbReference>
<dbReference type="RefSeq" id="WP_179694678.1">
    <property type="nucleotide sequence ID" value="NZ_JACCAT010000001.1"/>
</dbReference>
<sequence>MTRLIPQSELHGQRDQILDSYQAMEDFRQALNRPDELPGFDDLLNAMGLHRSNYMQGANERKLIDAVRNGEWALVKPRMATDNGGASWNAFKPKPEPPPAQHLVEEHAYTLPQAAESGFHIVQKPMTLEALERELYEVRPGDSLRREFRSLNRHLGEQVKPGQMVLFSDSRNYMCRREEAQMMAAAEKVNEALKDLSDEEASFMVEHHEVIEPFLEVSSGSLGIASYMIGQHLDGLKKALQDMEQLHQQHYRQYGHLRSPDFFAQRKRILTKLDSGLGSLVRKGTGIADHPKLKRALGLSTRRTIHRWDKAGGPTQLPGYASNIVGVARAAKFMQIGGYVGIGLATGAATLRINEVCRTGTDKECQKVKFIEGGKLAGNVGTTVAATTYTAPLTMEYCAGVALKTRGIGGVICVLVISGATASVAGNTGSKIGDVLGEIVYEATSND</sequence>
<reference evidence="1 2" key="1">
    <citation type="submission" date="2020-07" db="EMBL/GenBank/DDBJ databases">
        <title>Exploring microbial biodiversity for novel pathways involved in the catabolism of aromatic compounds derived from lignin.</title>
        <authorList>
            <person name="Elkins J."/>
        </authorList>
    </citation>
    <scope>NUCLEOTIDE SEQUENCE [LARGE SCALE GENOMIC DNA]</scope>
    <source>
        <strain evidence="1 2">VanB</strain>
    </source>
</reference>
<proteinExistence type="predicted"/>
<dbReference type="EMBL" id="JACCAT010000001">
    <property type="protein sequence ID" value="NYH11499.1"/>
    <property type="molecule type" value="Genomic_DNA"/>
</dbReference>
<dbReference type="AlphaFoldDB" id="A0A7Y9VZI7"/>
<protein>
    <recommendedName>
        <fullName evidence="3">SSU ribosomal protein S2p (SAe)</fullName>
    </recommendedName>
</protein>
<name>A0A7Y9VZI7_9PSED</name>
<organism evidence="1 2">
    <name type="scientific">Pseudomonas moraviensis</name>
    <dbReference type="NCBI Taxonomy" id="321662"/>
    <lineage>
        <taxon>Bacteria</taxon>
        <taxon>Pseudomonadati</taxon>
        <taxon>Pseudomonadota</taxon>
        <taxon>Gammaproteobacteria</taxon>
        <taxon>Pseudomonadales</taxon>
        <taxon>Pseudomonadaceae</taxon>
        <taxon>Pseudomonas</taxon>
    </lineage>
</organism>
<evidence type="ECO:0008006" key="3">
    <source>
        <dbReference type="Google" id="ProtNLM"/>
    </source>
</evidence>
<gene>
    <name evidence="1" type="ORF">GGI52_004542</name>
</gene>